<dbReference type="SUPFAM" id="SSF109854">
    <property type="entry name" value="DinB/YfiT-like putative metalloenzymes"/>
    <property type="match status" value="1"/>
</dbReference>
<dbReference type="InterPro" id="IPR017519">
    <property type="entry name" value="CHP03085"/>
</dbReference>
<dbReference type="Proteomes" id="UP000552644">
    <property type="component" value="Unassembled WGS sequence"/>
</dbReference>
<sequence>MTHASAERAALADLLDRLGQGAPTLCEGWTTFDLAAHLVLRERRLDAAGGIAFAPLAGRTAAVQESLKVRYGHAGLTELVRTGPAGVYGLVPGLDELVNTLEFFVHHEDVRRAQPDWEPRELPPGLDEILWKRLRILGRVQLRRSPVGVVLHRTGGGVVLGGPRDGGRVEVRGTAGELTLFCLGRQRHARVETVGSGEAVSRLLGTSLGL</sequence>
<dbReference type="InterPro" id="IPR017517">
    <property type="entry name" value="Maleyloyr_isom"/>
</dbReference>
<reference evidence="1 2" key="1">
    <citation type="submission" date="2020-08" db="EMBL/GenBank/DDBJ databases">
        <title>Genomic Encyclopedia of Type Strains, Phase III (KMG-III): the genomes of soil and plant-associated and newly described type strains.</title>
        <authorList>
            <person name="Whitman W."/>
        </authorList>
    </citation>
    <scope>NUCLEOTIDE SEQUENCE [LARGE SCALE GENOMIC DNA]</scope>
    <source>
        <strain evidence="1 2">CECT 8840</strain>
    </source>
</reference>
<dbReference type="InterPro" id="IPR034660">
    <property type="entry name" value="DinB/YfiT-like"/>
</dbReference>
<keyword evidence="2" id="KW-1185">Reference proteome</keyword>
<dbReference type="NCBIfam" id="TIGR03085">
    <property type="entry name" value="TIGR03085 family metal-binding protein"/>
    <property type="match status" value="1"/>
</dbReference>
<evidence type="ECO:0000313" key="1">
    <source>
        <dbReference type="EMBL" id="MBB4915796.1"/>
    </source>
</evidence>
<gene>
    <name evidence="1" type="ORF">FHS44_002881</name>
</gene>
<protein>
    <submittedName>
        <fullName evidence="1">Uncharacterized protein (TIGR03085 family)</fullName>
    </submittedName>
</protein>
<name>A0A7W7VMH0_9ACTN</name>
<accession>A0A7W7VMH0</accession>
<dbReference type="RefSeq" id="WP_184714408.1">
    <property type="nucleotide sequence ID" value="NZ_JACHJP010000002.1"/>
</dbReference>
<comment type="caution">
    <text evidence="1">The sequence shown here is derived from an EMBL/GenBank/DDBJ whole genome shotgun (WGS) entry which is preliminary data.</text>
</comment>
<evidence type="ECO:0000313" key="2">
    <source>
        <dbReference type="Proteomes" id="UP000552644"/>
    </source>
</evidence>
<organism evidence="1 2">
    <name type="scientific">Streptosporangium saharense</name>
    <dbReference type="NCBI Taxonomy" id="1706840"/>
    <lineage>
        <taxon>Bacteria</taxon>
        <taxon>Bacillati</taxon>
        <taxon>Actinomycetota</taxon>
        <taxon>Actinomycetes</taxon>
        <taxon>Streptosporangiales</taxon>
        <taxon>Streptosporangiaceae</taxon>
        <taxon>Streptosporangium</taxon>
    </lineage>
</organism>
<dbReference type="AlphaFoldDB" id="A0A7W7VMH0"/>
<dbReference type="EMBL" id="JACHJP010000002">
    <property type="protein sequence ID" value="MBB4915796.1"/>
    <property type="molecule type" value="Genomic_DNA"/>
</dbReference>
<proteinExistence type="predicted"/>
<dbReference type="NCBIfam" id="TIGR03083">
    <property type="entry name" value="maleylpyruvate isomerase family mycothiol-dependent enzyme"/>
    <property type="match status" value="1"/>
</dbReference>